<evidence type="ECO:0000256" key="1">
    <source>
        <dbReference type="ARBA" id="ARBA00004651"/>
    </source>
</evidence>
<evidence type="ECO:0000256" key="4">
    <source>
        <dbReference type="ARBA" id="ARBA00022692"/>
    </source>
</evidence>
<keyword evidence="3" id="KW-1003">Cell membrane</keyword>
<evidence type="ECO:0000256" key="3">
    <source>
        <dbReference type="ARBA" id="ARBA00022475"/>
    </source>
</evidence>
<dbReference type="EMBL" id="WOFH01000004">
    <property type="protein sequence ID" value="MUN37727.1"/>
    <property type="molecule type" value="Genomic_DNA"/>
</dbReference>
<gene>
    <name evidence="9" type="ORF">GNZ18_14075</name>
</gene>
<evidence type="ECO:0000256" key="7">
    <source>
        <dbReference type="SAM" id="Phobius"/>
    </source>
</evidence>
<proteinExistence type="inferred from homology"/>
<keyword evidence="6 7" id="KW-0472">Membrane</keyword>
<dbReference type="Gene3D" id="1.20.1640.10">
    <property type="entry name" value="Multidrug efflux transporter AcrB transmembrane domain"/>
    <property type="match status" value="2"/>
</dbReference>
<dbReference type="SUPFAM" id="SSF82866">
    <property type="entry name" value="Multidrug efflux transporter AcrB transmembrane domain"/>
    <property type="match status" value="2"/>
</dbReference>
<feature type="transmembrane region" description="Helical" evidence="7">
    <location>
        <begin position="652"/>
        <end position="675"/>
    </location>
</feature>
<dbReference type="InterPro" id="IPR000731">
    <property type="entry name" value="SSD"/>
</dbReference>
<keyword evidence="4 7" id="KW-0812">Transmembrane</keyword>
<comment type="similarity">
    <text evidence="2">Belongs to the resistance-nodulation-cell division (RND) (TC 2.A.6) family. MmpL subfamily.</text>
</comment>
<dbReference type="AlphaFoldDB" id="A0A7K1L068"/>
<feature type="domain" description="SSD" evidence="8">
    <location>
        <begin position="221"/>
        <end position="327"/>
    </location>
</feature>
<feature type="transmembrane region" description="Helical" evidence="7">
    <location>
        <begin position="515"/>
        <end position="534"/>
    </location>
</feature>
<feature type="transmembrane region" description="Helical" evidence="7">
    <location>
        <begin position="577"/>
        <end position="598"/>
    </location>
</feature>
<evidence type="ECO:0000256" key="2">
    <source>
        <dbReference type="ARBA" id="ARBA00010157"/>
    </source>
</evidence>
<name>A0A7K1L068_9ACTN</name>
<dbReference type="PANTHER" id="PTHR33406:SF6">
    <property type="entry name" value="MEMBRANE PROTEIN YDGH-RELATED"/>
    <property type="match status" value="1"/>
</dbReference>
<evidence type="ECO:0000256" key="5">
    <source>
        <dbReference type="ARBA" id="ARBA00022989"/>
    </source>
</evidence>
<dbReference type="Pfam" id="PF03176">
    <property type="entry name" value="MMPL"/>
    <property type="match status" value="2"/>
</dbReference>
<keyword evidence="10" id="KW-1185">Reference proteome</keyword>
<dbReference type="PANTHER" id="PTHR33406">
    <property type="entry name" value="MEMBRANE PROTEIN MJ1562-RELATED"/>
    <property type="match status" value="1"/>
</dbReference>
<organism evidence="9 10">
    <name type="scientific">Actinomadura litoris</name>
    <dbReference type="NCBI Taxonomy" id="2678616"/>
    <lineage>
        <taxon>Bacteria</taxon>
        <taxon>Bacillati</taxon>
        <taxon>Actinomycetota</taxon>
        <taxon>Actinomycetes</taxon>
        <taxon>Streptosporangiales</taxon>
        <taxon>Thermomonosporaceae</taxon>
        <taxon>Actinomadura</taxon>
    </lineage>
</organism>
<sequence>MVVGHPWRVIAVWVVAAVAVIALSPGLPTSNDESDFLPGHYESVRAQKVQDAAFPDTFTPAAVVVVGRADGRPLTAADSARVAGIARSARDAHLKDVAELVPGPPSPNRLVQTIAVRMPSDVGTETPEAADAAHALRGELKRLTAGTGLRARTTGAASATLDDRESSGDADLLVMLATLVLILVLLLAIFRSPVTALLPIVVLAVLSQVANGLIAATVRALGLQADSSASQLLIVVLFGVGTDYILFLMFRYRERLRAGDDPKTAMVGALTRVGEAITSAAGVVIIAFLAMTLSTLSLFRSWGPSLAIAVTVTLLGGLTLVPAVVSLLGTKVFWPSKAWRREPEAARFARVGASLARRPALYASVAGGILAVLAVGSFGFRPDFDLAAGALPSSAESRVALQDLQKGLPAGATDPTHVYLTGRKLDRAALTRFGDRLKAVEGVGEVAPPQVSPDGETAGFAVVLSSAPESARALDTVRGPLRRTARQAAPEGTDALVGGSTAVFVDIRSAMNRDYSIVFPAAAALIFVVLALLLRSLVAPWYLLASVGLGFGATLGASALLFQQVGGKPGLLFHLPLIMYMFVVALGTDYNILIMARLREEAREGAAPRPALAAAIRHTGPTIGAAGLILTGSFAALMLAGNQVLVEVGFAISFGIAVAAFVMALFVTPGLTALIGHRAWWPGHGDAPPADRPAPVPAGRHTP</sequence>
<accession>A0A7K1L068</accession>
<feature type="transmembrane region" description="Helical" evidence="7">
    <location>
        <begin position="172"/>
        <end position="190"/>
    </location>
</feature>
<evidence type="ECO:0000313" key="10">
    <source>
        <dbReference type="Proteomes" id="UP000432015"/>
    </source>
</evidence>
<feature type="transmembrane region" description="Helical" evidence="7">
    <location>
        <begin position="232"/>
        <end position="252"/>
    </location>
</feature>
<dbReference type="GO" id="GO:0005886">
    <property type="term" value="C:plasma membrane"/>
    <property type="evidence" value="ECO:0007669"/>
    <property type="project" value="UniProtKB-SubCell"/>
</dbReference>
<feature type="transmembrane region" description="Helical" evidence="7">
    <location>
        <begin position="7"/>
        <end position="27"/>
    </location>
</feature>
<feature type="transmembrane region" description="Helical" evidence="7">
    <location>
        <begin position="273"/>
        <end position="294"/>
    </location>
</feature>
<evidence type="ECO:0000259" key="8">
    <source>
        <dbReference type="PROSITE" id="PS50156"/>
    </source>
</evidence>
<evidence type="ECO:0000313" key="9">
    <source>
        <dbReference type="EMBL" id="MUN37727.1"/>
    </source>
</evidence>
<feature type="transmembrane region" description="Helical" evidence="7">
    <location>
        <begin position="360"/>
        <end position="380"/>
    </location>
</feature>
<feature type="transmembrane region" description="Helical" evidence="7">
    <location>
        <begin position="619"/>
        <end position="640"/>
    </location>
</feature>
<feature type="transmembrane region" description="Helical" evidence="7">
    <location>
        <begin position="197"/>
        <end position="220"/>
    </location>
</feature>
<comment type="subcellular location">
    <subcellularLocation>
        <location evidence="1">Cell membrane</location>
        <topology evidence="1">Multi-pass membrane protein</topology>
    </subcellularLocation>
</comment>
<dbReference type="PROSITE" id="PS50156">
    <property type="entry name" value="SSD"/>
    <property type="match status" value="1"/>
</dbReference>
<dbReference type="InterPro" id="IPR050545">
    <property type="entry name" value="Mycobact_MmpL"/>
</dbReference>
<comment type="caution">
    <text evidence="9">The sequence shown here is derived from an EMBL/GenBank/DDBJ whole genome shotgun (WGS) entry which is preliminary data.</text>
</comment>
<feature type="transmembrane region" description="Helical" evidence="7">
    <location>
        <begin position="306"/>
        <end position="334"/>
    </location>
</feature>
<dbReference type="Proteomes" id="UP000432015">
    <property type="component" value="Unassembled WGS sequence"/>
</dbReference>
<reference evidence="9 10" key="1">
    <citation type="submission" date="2019-11" db="EMBL/GenBank/DDBJ databases">
        <authorList>
            <person name="Cao P."/>
        </authorList>
    </citation>
    <scope>NUCLEOTIDE SEQUENCE [LARGE SCALE GENOMIC DNA]</scope>
    <source>
        <strain evidence="9 10">NEAU-AAG5</strain>
    </source>
</reference>
<dbReference type="InterPro" id="IPR004869">
    <property type="entry name" value="MMPL_dom"/>
</dbReference>
<keyword evidence="5 7" id="KW-1133">Transmembrane helix</keyword>
<evidence type="ECO:0000256" key="6">
    <source>
        <dbReference type="ARBA" id="ARBA00023136"/>
    </source>
</evidence>
<feature type="transmembrane region" description="Helical" evidence="7">
    <location>
        <begin position="541"/>
        <end position="565"/>
    </location>
</feature>
<protein>
    <submittedName>
        <fullName evidence="9">MMPL family transporter</fullName>
    </submittedName>
</protein>